<evidence type="ECO:0000313" key="1">
    <source>
        <dbReference type="EMBL" id="RDI66743.1"/>
    </source>
</evidence>
<dbReference type="Proteomes" id="UP000254869">
    <property type="component" value="Unassembled WGS sequence"/>
</dbReference>
<name>A0A370I7N5_9NOCA</name>
<reference evidence="1 2" key="1">
    <citation type="submission" date="2018-07" db="EMBL/GenBank/DDBJ databases">
        <title>Genomic Encyclopedia of Type Strains, Phase IV (KMG-IV): sequencing the most valuable type-strain genomes for metagenomic binning, comparative biology and taxonomic classification.</title>
        <authorList>
            <person name="Goeker M."/>
        </authorList>
    </citation>
    <scope>NUCLEOTIDE SEQUENCE [LARGE SCALE GENOMIC DNA]</scope>
    <source>
        <strain evidence="1 2">DSM 44290</strain>
    </source>
</reference>
<evidence type="ECO:0008006" key="3">
    <source>
        <dbReference type="Google" id="ProtNLM"/>
    </source>
</evidence>
<proteinExistence type="predicted"/>
<sequence>MTVEAVAVGPSVSPVAGTLRFRDAQSACTFWLSTPETRPDLWDRYLDGALRVYRHYGVEGVLDYENTHDGRSTSMFFSAVNEVGEVVAGVRVQGPYAGVDDIAALHEWCGRPGEFALRELVARRLEFGMVEVRGGWVDRAADHRRALGAAVARCLAYAPILFGVRFGFGTAASFTAARYRSTGGVISPGVPGIPFPDTRYSTVPVWWDSWRYRDLVDESRYSLMSAELRELDVAESKGGRSRHGTGRGWEVLRTYGR</sequence>
<dbReference type="EMBL" id="QQBC01000004">
    <property type="protein sequence ID" value="RDI66743.1"/>
    <property type="molecule type" value="Genomic_DNA"/>
</dbReference>
<evidence type="ECO:0000313" key="2">
    <source>
        <dbReference type="Proteomes" id="UP000254869"/>
    </source>
</evidence>
<keyword evidence="2" id="KW-1185">Reference proteome</keyword>
<accession>A0A370I7N5</accession>
<gene>
    <name evidence="1" type="ORF">DFR76_104494</name>
</gene>
<dbReference type="STRING" id="1210086.GCA_001613105_01690"/>
<comment type="caution">
    <text evidence="1">The sequence shown here is derived from an EMBL/GenBank/DDBJ whole genome shotgun (WGS) entry which is preliminary data.</text>
</comment>
<organism evidence="1 2">
    <name type="scientific">Nocardia pseudobrasiliensis</name>
    <dbReference type="NCBI Taxonomy" id="45979"/>
    <lineage>
        <taxon>Bacteria</taxon>
        <taxon>Bacillati</taxon>
        <taxon>Actinomycetota</taxon>
        <taxon>Actinomycetes</taxon>
        <taxon>Mycobacteriales</taxon>
        <taxon>Nocardiaceae</taxon>
        <taxon>Nocardia</taxon>
    </lineage>
</organism>
<protein>
    <recommendedName>
        <fullName evidence="3">GNAT family N-acetyltransferase</fullName>
    </recommendedName>
</protein>
<dbReference type="AlphaFoldDB" id="A0A370I7N5"/>